<name>A0ACB9YWR4_9PEZI</name>
<dbReference type="Proteomes" id="UP001497700">
    <property type="component" value="Unassembled WGS sequence"/>
</dbReference>
<gene>
    <name evidence="1" type="ORF">F4820DRAFT_370290</name>
</gene>
<reference evidence="1 2" key="1">
    <citation type="journal article" date="2022" name="New Phytol.">
        <title>Ecological generalism drives hyperdiversity of secondary metabolite gene clusters in xylarialean endophytes.</title>
        <authorList>
            <person name="Franco M.E.E."/>
            <person name="Wisecaver J.H."/>
            <person name="Arnold A.E."/>
            <person name="Ju Y.M."/>
            <person name="Slot J.C."/>
            <person name="Ahrendt S."/>
            <person name="Moore L.P."/>
            <person name="Eastman K.E."/>
            <person name="Scott K."/>
            <person name="Konkel Z."/>
            <person name="Mondo S.J."/>
            <person name="Kuo A."/>
            <person name="Hayes R.D."/>
            <person name="Haridas S."/>
            <person name="Andreopoulos B."/>
            <person name="Riley R."/>
            <person name="LaButti K."/>
            <person name="Pangilinan J."/>
            <person name="Lipzen A."/>
            <person name="Amirebrahimi M."/>
            <person name="Yan J."/>
            <person name="Adam C."/>
            <person name="Keymanesh K."/>
            <person name="Ng V."/>
            <person name="Louie K."/>
            <person name="Northen T."/>
            <person name="Drula E."/>
            <person name="Henrissat B."/>
            <person name="Hsieh H.M."/>
            <person name="Youens-Clark K."/>
            <person name="Lutzoni F."/>
            <person name="Miadlikowska J."/>
            <person name="Eastwood D.C."/>
            <person name="Hamelin R.C."/>
            <person name="Grigoriev I.V."/>
            <person name="U'Ren J.M."/>
        </authorList>
    </citation>
    <scope>NUCLEOTIDE SEQUENCE [LARGE SCALE GENOMIC DNA]</scope>
    <source>
        <strain evidence="1 2">CBS 119005</strain>
    </source>
</reference>
<sequence length="238" mass="26524">MGQNSQRNPSSRHYYSPPSSVSSDGSTPDHIEYHLAHCVPLGGDPEQVRSELIIGKTTALETVQRILVGTEISLSNSLLQALSRLPTLRQVEWNSSSRKGLSFKPRMSDGQGSLMMYVSGQVNPNPCHLCLSGKGPYARCITAHPSVLDKISYEYRDACANCICQNRVSQCRTIPDQHMSRSRTLQGISQDEYFDKLHQVRSMSPKSRHQIQTEIMQWQTAIMAVGLENDKESSSGRT</sequence>
<keyword evidence="2" id="KW-1185">Reference proteome</keyword>
<accession>A0ACB9YWR4</accession>
<evidence type="ECO:0000313" key="2">
    <source>
        <dbReference type="Proteomes" id="UP001497700"/>
    </source>
</evidence>
<protein>
    <submittedName>
        <fullName evidence="1">Uncharacterized protein</fullName>
    </submittedName>
</protein>
<organism evidence="1 2">
    <name type="scientific">Hypoxylon rubiginosum</name>
    <dbReference type="NCBI Taxonomy" id="110542"/>
    <lineage>
        <taxon>Eukaryota</taxon>
        <taxon>Fungi</taxon>
        <taxon>Dikarya</taxon>
        <taxon>Ascomycota</taxon>
        <taxon>Pezizomycotina</taxon>
        <taxon>Sordariomycetes</taxon>
        <taxon>Xylariomycetidae</taxon>
        <taxon>Xylariales</taxon>
        <taxon>Hypoxylaceae</taxon>
        <taxon>Hypoxylon</taxon>
    </lineage>
</organism>
<evidence type="ECO:0000313" key="1">
    <source>
        <dbReference type="EMBL" id="KAI4863516.1"/>
    </source>
</evidence>
<comment type="caution">
    <text evidence="1">The sequence shown here is derived from an EMBL/GenBank/DDBJ whole genome shotgun (WGS) entry which is preliminary data.</text>
</comment>
<proteinExistence type="predicted"/>
<dbReference type="EMBL" id="MU393502">
    <property type="protein sequence ID" value="KAI4863516.1"/>
    <property type="molecule type" value="Genomic_DNA"/>
</dbReference>